<sequence length="435" mass="48673">MTTMASHSHTAALRAPSAPRHRRAHQRHEWITPRASTAEAGTPITPDATSRVATIPYKDGSVDKTVLINEEATRAIKAANAERFVSIIDPNSAKLQKLLSVVDAGWEKIGVRNKNAGHHTLWPEAFAAGKALLEEAFPEECSPEFGGEVLNGVAFVNEPKYYDRAIDFMQRRTKEDFIMSKYNPLGRLHRDPDAIDYKSPGWMEAGMSNSDDYSYRYYNVWLLRSPRDPTGQAWDKPLVVLLPKNGGTQEWTYDIRRPEDNVEDDANKTAASQFKNAMEKIKANPMSAAPMVMQAFSTKKKEDKFEAQDANYMTRGSPELQPSDEHVWITAPYMIFDSFDMWHGAGQWQPEDKRDLRNGAPDPVAARKDSIKGRVSIELRFRARCKPGARPGVPFSPVSSAYRGGVFTPESVRPSDGRYDLERGQAVATGVKIEA</sequence>
<evidence type="ECO:0000313" key="2">
    <source>
        <dbReference type="EMBL" id="CAD8728653.1"/>
    </source>
</evidence>
<evidence type="ECO:0000256" key="1">
    <source>
        <dbReference type="SAM" id="MobiDB-lite"/>
    </source>
</evidence>
<name>A0A6T5SWX8_9CHLO</name>
<feature type="region of interest" description="Disordered" evidence="1">
    <location>
        <begin position="1"/>
        <end position="29"/>
    </location>
</feature>
<organism evidence="2">
    <name type="scientific">Ostreococcus mediterraneus</name>
    <dbReference type="NCBI Taxonomy" id="1486918"/>
    <lineage>
        <taxon>Eukaryota</taxon>
        <taxon>Viridiplantae</taxon>
        <taxon>Chlorophyta</taxon>
        <taxon>Mamiellophyceae</taxon>
        <taxon>Mamiellales</taxon>
        <taxon>Bathycoccaceae</taxon>
        <taxon>Ostreococcus</taxon>
    </lineage>
</organism>
<accession>A0A6T5SWX8</accession>
<proteinExistence type="predicted"/>
<dbReference type="AlphaFoldDB" id="A0A6T5SWX8"/>
<reference evidence="2" key="1">
    <citation type="submission" date="2021-01" db="EMBL/GenBank/DDBJ databases">
        <authorList>
            <person name="Corre E."/>
            <person name="Pelletier E."/>
            <person name="Niang G."/>
            <person name="Scheremetjew M."/>
            <person name="Finn R."/>
            <person name="Kale V."/>
            <person name="Holt S."/>
            <person name="Cochrane G."/>
            <person name="Meng A."/>
            <person name="Brown T."/>
            <person name="Cohen L."/>
        </authorList>
    </citation>
    <scope>NUCLEOTIDE SEQUENCE</scope>
    <source>
        <strain evidence="2">Clade-D-RCC2573</strain>
    </source>
</reference>
<protein>
    <submittedName>
        <fullName evidence="2">Uncharacterized protein</fullName>
    </submittedName>
</protein>
<gene>
    <name evidence="2" type="ORF">OMED0936_LOCUS1235</name>
</gene>
<dbReference type="EMBL" id="HBFF01001549">
    <property type="protein sequence ID" value="CAD8728653.1"/>
    <property type="molecule type" value="Transcribed_RNA"/>
</dbReference>